<accession>A0A8T0GH03</accession>
<sequence>MNLLRPGARSRTGLGLGLGHRTQVQGVTGVGTVSPECACSAMTGSVPLMSPMPRLTLHFCKAIHTDKFSTCPFRFIVLVIHFCIIPSAWAGSTTLCLLFPH</sequence>
<comment type="caution">
    <text evidence="2">The sequence shown here is derived from an EMBL/GenBank/DDBJ whole genome shotgun (WGS) entry which is preliminary data.</text>
</comment>
<proteinExistence type="predicted"/>
<dbReference type="EMBL" id="CM026432">
    <property type="protein sequence ID" value="KAG0557885.1"/>
    <property type="molecule type" value="Genomic_DNA"/>
</dbReference>
<keyword evidence="1" id="KW-1133">Transmembrane helix</keyword>
<evidence type="ECO:0000313" key="3">
    <source>
        <dbReference type="Proteomes" id="UP000822688"/>
    </source>
</evidence>
<dbReference type="Proteomes" id="UP000822688">
    <property type="component" value="Chromosome 11"/>
</dbReference>
<keyword evidence="1" id="KW-0472">Membrane</keyword>
<name>A0A8T0GH03_CERPU</name>
<keyword evidence="1" id="KW-0812">Transmembrane</keyword>
<feature type="transmembrane region" description="Helical" evidence="1">
    <location>
        <begin position="75"/>
        <end position="100"/>
    </location>
</feature>
<gene>
    <name evidence="2" type="ORF">KC19_11G164200</name>
</gene>
<dbReference type="AlphaFoldDB" id="A0A8T0GH03"/>
<keyword evidence="3" id="KW-1185">Reference proteome</keyword>
<evidence type="ECO:0000313" key="2">
    <source>
        <dbReference type="EMBL" id="KAG0557885.1"/>
    </source>
</evidence>
<reference evidence="2 3" key="1">
    <citation type="submission" date="2020-06" db="EMBL/GenBank/DDBJ databases">
        <title>WGS assembly of Ceratodon purpureus strain R40.</title>
        <authorList>
            <person name="Carey S.B."/>
            <person name="Jenkins J."/>
            <person name="Shu S."/>
            <person name="Lovell J.T."/>
            <person name="Sreedasyam A."/>
            <person name="Maumus F."/>
            <person name="Tiley G.P."/>
            <person name="Fernandez-Pozo N."/>
            <person name="Barry K."/>
            <person name="Chen C."/>
            <person name="Wang M."/>
            <person name="Lipzen A."/>
            <person name="Daum C."/>
            <person name="Saski C.A."/>
            <person name="Payton A.C."/>
            <person name="Mcbreen J.C."/>
            <person name="Conrad R.E."/>
            <person name="Kollar L.M."/>
            <person name="Olsson S."/>
            <person name="Huttunen S."/>
            <person name="Landis J.B."/>
            <person name="Wickett N.J."/>
            <person name="Johnson M.G."/>
            <person name="Rensing S.A."/>
            <person name="Grimwood J."/>
            <person name="Schmutz J."/>
            <person name="Mcdaniel S.F."/>
        </authorList>
    </citation>
    <scope>NUCLEOTIDE SEQUENCE [LARGE SCALE GENOMIC DNA]</scope>
    <source>
        <strain evidence="2 3">R40</strain>
    </source>
</reference>
<organism evidence="2 3">
    <name type="scientific">Ceratodon purpureus</name>
    <name type="common">Fire moss</name>
    <name type="synonym">Dicranum purpureum</name>
    <dbReference type="NCBI Taxonomy" id="3225"/>
    <lineage>
        <taxon>Eukaryota</taxon>
        <taxon>Viridiplantae</taxon>
        <taxon>Streptophyta</taxon>
        <taxon>Embryophyta</taxon>
        <taxon>Bryophyta</taxon>
        <taxon>Bryophytina</taxon>
        <taxon>Bryopsida</taxon>
        <taxon>Dicranidae</taxon>
        <taxon>Pseudoditrichales</taxon>
        <taxon>Ditrichaceae</taxon>
        <taxon>Ceratodon</taxon>
    </lineage>
</organism>
<evidence type="ECO:0000256" key="1">
    <source>
        <dbReference type="SAM" id="Phobius"/>
    </source>
</evidence>
<protein>
    <submittedName>
        <fullName evidence="2">Uncharacterized protein</fullName>
    </submittedName>
</protein>